<accession>A0ACC2KK20</accession>
<proteinExistence type="predicted"/>
<dbReference type="EMBL" id="CM056818">
    <property type="protein sequence ID" value="KAJ8621530.1"/>
    <property type="molecule type" value="Genomic_DNA"/>
</dbReference>
<keyword evidence="2" id="KW-1185">Reference proteome</keyword>
<name>A0ACC2KK20_PERAE</name>
<sequence length="79" mass="8403">MKNPPWCTNKGENKAGSGSGDGAGGGASVMREVPRRPQRYRRLCEATAAMASSPVKVYLDVHEVSIELDDSAATDMHPS</sequence>
<reference evidence="1 2" key="1">
    <citation type="journal article" date="2022" name="Hortic Res">
        <title>A haplotype resolved chromosomal level avocado genome allows analysis of novel avocado genes.</title>
        <authorList>
            <person name="Nath O."/>
            <person name="Fletcher S.J."/>
            <person name="Hayward A."/>
            <person name="Shaw L.M."/>
            <person name="Masouleh A.K."/>
            <person name="Furtado A."/>
            <person name="Henry R.J."/>
            <person name="Mitter N."/>
        </authorList>
    </citation>
    <scope>NUCLEOTIDE SEQUENCE [LARGE SCALE GENOMIC DNA]</scope>
    <source>
        <strain evidence="2">cv. Hass</strain>
    </source>
</reference>
<evidence type="ECO:0000313" key="1">
    <source>
        <dbReference type="EMBL" id="KAJ8621530.1"/>
    </source>
</evidence>
<evidence type="ECO:0000313" key="2">
    <source>
        <dbReference type="Proteomes" id="UP001234297"/>
    </source>
</evidence>
<organism evidence="1 2">
    <name type="scientific">Persea americana</name>
    <name type="common">Avocado</name>
    <dbReference type="NCBI Taxonomy" id="3435"/>
    <lineage>
        <taxon>Eukaryota</taxon>
        <taxon>Viridiplantae</taxon>
        <taxon>Streptophyta</taxon>
        <taxon>Embryophyta</taxon>
        <taxon>Tracheophyta</taxon>
        <taxon>Spermatophyta</taxon>
        <taxon>Magnoliopsida</taxon>
        <taxon>Magnoliidae</taxon>
        <taxon>Laurales</taxon>
        <taxon>Lauraceae</taxon>
        <taxon>Persea</taxon>
    </lineage>
</organism>
<gene>
    <name evidence="1" type="ORF">MRB53_030059</name>
</gene>
<comment type="caution">
    <text evidence="1">The sequence shown here is derived from an EMBL/GenBank/DDBJ whole genome shotgun (WGS) entry which is preliminary data.</text>
</comment>
<protein>
    <submittedName>
        <fullName evidence="1">Uncharacterized protein</fullName>
    </submittedName>
</protein>
<dbReference type="Proteomes" id="UP001234297">
    <property type="component" value="Chromosome 10"/>
</dbReference>